<protein>
    <submittedName>
        <fullName evidence="1">DUF488 family protein</fullName>
    </submittedName>
</protein>
<dbReference type="Proteomes" id="UP001139354">
    <property type="component" value="Unassembled WGS sequence"/>
</dbReference>
<keyword evidence="2" id="KW-1185">Reference proteome</keyword>
<reference evidence="1" key="1">
    <citation type="submission" date="2021-04" db="EMBL/GenBank/DDBJ databases">
        <title>Microbacterium tenobrionis sp. nov. and Microbacterium allomyrinae sp. nov., isolated from larvae of Tenobrio molitor and Allomyrina dichotoma, respectively.</title>
        <authorList>
            <person name="Lee S.D."/>
        </authorList>
    </citation>
    <scope>NUCLEOTIDE SEQUENCE</scope>
    <source>
        <strain evidence="1">BWT-G7</strain>
    </source>
</reference>
<evidence type="ECO:0000313" key="1">
    <source>
        <dbReference type="EMBL" id="MCC2031725.1"/>
    </source>
</evidence>
<dbReference type="PANTHER" id="PTHR36849">
    <property type="entry name" value="CYTOPLASMIC PROTEIN-RELATED"/>
    <property type="match status" value="1"/>
</dbReference>
<comment type="caution">
    <text evidence="1">The sequence shown here is derived from an EMBL/GenBank/DDBJ whole genome shotgun (WGS) entry which is preliminary data.</text>
</comment>
<dbReference type="EMBL" id="JAGTTN010000001">
    <property type="protein sequence ID" value="MCC2031725.1"/>
    <property type="molecule type" value="Genomic_DNA"/>
</dbReference>
<proteinExistence type="predicted"/>
<accession>A0A9X1S389</accession>
<organism evidence="1 2">
    <name type="scientific">Microbacterium allomyrinae</name>
    <dbReference type="NCBI Taxonomy" id="2830666"/>
    <lineage>
        <taxon>Bacteria</taxon>
        <taxon>Bacillati</taxon>
        <taxon>Actinomycetota</taxon>
        <taxon>Actinomycetes</taxon>
        <taxon>Micrococcales</taxon>
        <taxon>Microbacteriaceae</taxon>
        <taxon>Microbacterium</taxon>
    </lineage>
</organism>
<dbReference type="Pfam" id="PF22752">
    <property type="entry name" value="DUF488-N3i"/>
    <property type="match status" value="1"/>
</dbReference>
<evidence type="ECO:0000313" key="2">
    <source>
        <dbReference type="Proteomes" id="UP001139354"/>
    </source>
</evidence>
<name>A0A9X1S389_9MICO</name>
<sequence length="124" mass="13795">MELRLKRVYGEPDPSDGFRVLVDRLWPRGVSKERAALDLWAKEVAPSAELRKAFHQGGMAWDAFADAYRAELAGATRSAVERLRTELSPHAVVTLLHAVRDDIQNHAKILCEVLESPPQPLGGQ</sequence>
<dbReference type="PANTHER" id="PTHR36849:SF1">
    <property type="entry name" value="CYTOPLASMIC PROTEIN"/>
    <property type="match status" value="1"/>
</dbReference>
<dbReference type="AlphaFoldDB" id="A0A9X1S389"/>
<gene>
    <name evidence="1" type="ORF">KEC57_05945</name>
</gene>
<dbReference type="InterPro" id="IPR052552">
    <property type="entry name" value="YeaO-like"/>
</dbReference>